<dbReference type="Gene3D" id="1.20.1280.50">
    <property type="match status" value="1"/>
</dbReference>
<dbReference type="Proteomes" id="UP000826656">
    <property type="component" value="Unassembled WGS sequence"/>
</dbReference>
<dbReference type="PROSITE" id="PS50802">
    <property type="entry name" value="OTU"/>
    <property type="match status" value="1"/>
</dbReference>
<dbReference type="InterPro" id="IPR055336">
    <property type="entry name" value="At4g00755-like"/>
</dbReference>
<dbReference type="Gene3D" id="3.90.70.80">
    <property type="match status" value="1"/>
</dbReference>
<protein>
    <recommendedName>
        <fullName evidence="1">OTU domain-containing protein</fullName>
    </recommendedName>
</protein>
<dbReference type="Pfam" id="PF02338">
    <property type="entry name" value="OTU"/>
    <property type="match status" value="1"/>
</dbReference>
<feature type="domain" description="OTU" evidence="1">
    <location>
        <begin position="469"/>
        <end position="601"/>
    </location>
</feature>
<keyword evidence="3" id="KW-1185">Reference proteome</keyword>
<dbReference type="InterPro" id="IPR036047">
    <property type="entry name" value="F-box-like_dom_sf"/>
</dbReference>
<dbReference type="InterPro" id="IPR047947">
    <property type="entry name" value="OTU4_OTU"/>
</dbReference>
<organism evidence="2 3">
    <name type="scientific">Solanum tuberosum</name>
    <name type="common">Potato</name>
    <dbReference type="NCBI Taxonomy" id="4113"/>
    <lineage>
        <taxon>Eukaryota</taxon>
        <taxon>Viridiplantae</taxon>
        <taxon>Streptophyta</taxon>
        <taxon>Embryophyta</taxon>
        <taxon>Tracheophyta</taxon>
        <taxon>Spermatophyta</taxon>
        <taxon>Magnoliopsida</taxon>
        <taxon>eudicotyledons</taxon>
        <taxon>Gunneridae</taxon>
        <taxon>Pentapetalae</taxon>
        <taxon>asterids</taxon>
        <taxon>lamiids</taxon>
        <taxon>Solanales</taxon>
        <taxon>Solanaceae</taxon>
        <taxon>Solanoideae</taxon>
        <taxon>Solaneae</taxon>
        <taxon>Solanum</taxon>
    </lineage>
</organism>
<reference evidence="2 3" key="1">
    <citation type="journal article" date="2021" name="bioRxiv">
        <title>Chromosome-scale and haplotype-resolved genome assembly of a tetraploid potato cultivar.</title>
        <authorList>
            <person name="Sun H."/>
            <person name="Jiao W.-B."/>
            <person name="Krause K."/>
            <person name="Campoy J.A."/>
            <person name="Goel M."/>
            <person name="Folz-Donahue K."/>
            <person name="Kukat C."/>
            <person name="Huettel B."/>
            <person name="Schneeberger K."/>
        </authorList>
    </citation>
    <scope>NUCLEOTIDE SEQUENCE [LARGE SCALE GENOMIC DNA]</scope>
    <source>
        <strain evidence="2">SolTubOtavaFocal</strain>
        <tissue evidence="2">Leaves</tissue>
    </source>
</reference>
<dbReference type="SUPFAM" id="SSF54001">
    <property type="entry name" value="Cysteine proteinases"/>
    <property type="match status" value="1"/>
</dbReference>
<name>A0ABQ7UXI7_SOLTU</name>
<gene>
    <name evidence="2" type="ORF">KY290_026800</name>
</gene>
<evidence type="ECO:0000259" key="1">
    <source>
        <dbReference type="PROSITE" id="PS50802"/>
    </source>
</evidence>
<comment type="caution">
    <text evidence="2">The sequence shown here is derived from an EMBL/GenBank/DDBJ whole genome shotgun (WGS) entry which is preliminary data.</text>
</comment>
<accession>A0ABQ7UXI7</accession>
<dbReference type="EMBL" id="JAIVGD010000018">
    <property type="protein sequence ID" value="KAH0756530.1"/>
    <property type="molecule type" value="Genomic_DNA"/>
</dbReference>
<dbReference type="PANTHER" id="PTHR39741:SF16">
    <property type="entry name" value="F-BOX DOMAIN-CONTAINING PROTEIN"/>
    <property type="match status" value="1"/>
</dbReference>
<dbReference type="InterPro" id="IPR038765">
    <property type="entry name" value="Papain-like_cys_pep_sf"/>
</dbReference>
<dbReference type="PANTHER" id="PTHR39741">
    <property type="entry name" value="F-BOX DOMAIN CONTAINING PROTEIN, EXPRESSED"/>
    <property type="match status" value="1"/>
</dbReference>
<sequence length="903" mass="102163">MPVFILESLLPFGRTNSVGRFQQLSRIARITELDLSASEAKDAGSSNSNWETLKRDHEVYSSLLQAIESSKSCRNDCIGYAVSASSTDNYPDESIVNTLIPMDKYLNRPSYWSSKGHSDPNAPETLIYKLKADLCVITEVFMQPFEAYFQPGKPIYSAKSVRFRLGHPKSSKDESDLLKMPQQQPADDKFIWTYTSEEFPMTQEKCFQRFNLPEPVLCVGGYLQIQLLGRVQRQEMDDLFYICVSHVRVVGRPLGPAFDIEVLEPSQEFVLKYNRDVFGCMLQSLTNGSHQDSNVPPTLSDDLVVDAGIVEFFLQNHHPGFELMGWGDDEEDDDEMDEVGFLSNCISSSINFEGSQKRCVGYTNSNLKNSCRSLTLTTAASRRNVCCDISFWSQNVNMRLFLPTQSKFHKFGCNSGQRNHTSAGLFIGFLVCCSASEPVLAEASGGSMGDSCESSTTGYSHGKKVYTDYSVIGIPGDGRCLFRSVAHGACVRSGKPPPNENLQRQLADELRARVADEFIKRREETEWFIEGDFITYVAQIRNSHVWGGEPELLMASHVLQMPITVYMYDQDARGLISIAEYGQEYGKDNPIKTHVDFVQWLETDMSLNILMRLDDPADVVRAASVSCLWRQFVATNRISKQLCLRKFPQLSSITRITEPDLRVAERKDESSNSSWEALKRDHNVYASLLQDIETSNSRPSDCMGHAVRASSTDHYPFESIVNTLAPSDRYGSRPSYWSSIGHSDPNAPETLIYKLKADLCCITEINIQPFEVYFHRGRPICSAKSVRFRLGHLKSSREKCNLLHFPQLQPADDKFLWTYTSEEFQMRQENRLQQFKLPEPVLCIGGYLQIELLGSAQRCDIDNLFYICINHVKVRGRPLSPAFGVQNIQLSGDFVLEYNREVL</sequence>
<dbReference type="InterPro" id="IPR003323">
    <property type="entry name" value="OTU_dom"/>
</dbReference>
<dbReference type="CDD" id="cd22760">
    <property type="entry name" value="OTU_plant_OTU4-like"/>
    <property type="match status" value="1"/>
</dbReference>
<proteinExistence type="predicted"/>
<evidence type="ECO:0000313" key="2">
    <source>
        <dbReference type="EMBL" id="KAH0756530.1"/>
    </source>
</evidence>
<evidence type="ECO:0000313" key="3">
    <source>
        <dbReference type="Proteomes" id="UP000826656"/>
    </source>
</evidence>
<dbReference type="SUPFAM" id="SSF81383">
    <property type="entry name" value="F-box domain"/>
    <property type="match status" value="1"/>
</dbReference>